<dbReference type="InterPro" id="IPR001360">
    <property type="entry name" value="Glyco_hydro_1"/>
</dbReference>
<dbReference type="Gene3D" id="3.20.20.80">
    <property type="entry name" value="Glycosidases"/>
    <property type="match status" value="1"/>
</dbReference>
<organism evidence="3 4">
    <name type="scientific">Hevea brasiliensis</name>
    <name type="common">Para rubber tree</name>
    <name type="synonym">Siphonia brasiliensis</name>
    <dbReference type="NCBI Taxonomy" id="3981"/>
    <lineage>
        <taxon>Eukaryota</taxon>
        <taxon>Viridiplantae</taxon>
        <taxon>Streptophyta</taxon>
        <taxon>Embryophyta</taxon>
        <taxon>Tracheophyta</taxon>
        <taxon>Spermatophyta</taxon>
        <taxon>Magnoliopsida</taxon>
        <taxon>eudicotyledons</taxon>
        <taxon>Gunneridae</taxon>
        <taxon>Pentapetalae</taxon>
        <taxon>rosids</taxon>
        <taxon>fabids</taxon>
        <taxon>Malpighiales</taxon>
        <taxon>Euphorbiaceae</taxon>
        <taxon>Crotonoideae</taxon>
        <taxon>Micrandreae</taxon>
        <taxon>Hevea</taxon>
    </lineage>
</organism>
<reference evidence="3 4" key="1">
    <citation type="journal article" date="2020" name="Mol. Plant">
        <title>The Chromosome-Based Rubber Tree Genome Provides New Insights into Spurge Genome Evolution and Rubber Biosynthesis.</title>
        <authorList>
            <person name="Liu J."/>
            <person name="Shi C."/>
            <person name="Shi C.C."/>
            <person name="Li W."/>
            <person name="Zhang Q.J."/>
            <person name="Zhang Y."/>
            <person name="Li K."/>
            <person name="Lu H.F."/>
            <person name="Shi C."/>
            <person name="Zhu S.T."/>
            <person name="Xiao Z.Y."/>
            <person name="Nan H."/>
            <person name="Yue Y."/>
            <person name="Zhu X.G."/>
            <person name="Wu Y."/>
            <person name="Hong X.N."/>
            <person name="Fan G.Y."/>
            <person name="Tong Y."/>
            <person name="Zhang D."/>
            <person name="Mao C.L."/>
            <person name="Liu Y.L."/>
            <person name="Hao S.J."/>
            <person name="Liu W.Q."/>
            <person name="Lv M.Q."/>
            <person name="Zhang H.B."/>
            <person name="Liu Y."/>
            <person name="Hu-Tang G.R."/>
            <person name="Wang J.P."/>
            <person name="Wang J.H."/>
            <person name="Sun Y.H."/>
            <person name="Ni S.B."/>
            <person name="Chen W.B."/>
            <person name="Zhang X.C."/>
            <person name="Jiao Y.N."/>
            <person name="Eichler E.E."/>
            <person name="Li G.H."/>
            <person name="Liu X."/>
            <person name="Gao L.Z."/>
        </authorList>
    </citation>
    <scope>NUCLEOTIDE SEQUENCE [LARGE SCALE GENOMIC DNA]</scope>
    <source>
        <strain evidence="4">cv. GT1</strain>
        <tissue evidence="3">Leaf</tissue>
    </source>
</reference>
<accession>A0A6A6L1S9</accession>
<evidence type="ECO:0000256" key="1">
    <source>
        <dbReference type="ARBA" id="ARBA00010838"/>
    </source>
</evidence>
<dbReference type="SUPFAM" id="SSF51445">
    <property type="entry name" value="(Trans)glycosidases"/>
    <property type="match status" value="1"/>
</dbReference>
<dbReference type="GO" id="GO:0005975">
    <property type="term" value="P:carbohydrate metabolic process"/>
    <property type="evidence" value="ECO:0007669"/>
    <property type="project" value="InterPro"/>
</dbReference>
<comment type="caution">
    <text evidence="3">The sequence shown here is derived from an EMBL/GenBank/DDBJ whole genome shotgun (WGS) entry which is preliminary data.</text>
</comment>
<dbReference type="AlphaFoldDB" id="A0A6A6L1S9"/>
<name>A0A6A6L1S9_HEVBR</name>
<keyword evidence="4" id="KW-1185">Reference proteome</keyword>
<gene>
    <name evidence="3" type="ORF">GH714_003609</name>
</gene>
<comment type="similarity">
    <text evidence="1 2">Belongs to the glycosyl hydrolase 1 family.</text>
</comment>
<dbReference type="PANTHER" id="PTHR10353:SF323">
    <property type="entry name" value="LINAMARASE"/>
    <property type="match status" value="1"/>
</dbReference>
<dbReference type="GO" id="GO:0008422">
    <property type="term" value="F:beta-glucosidase activity"/>
    <property type="evidence" value="ECO:0007669"/>
    <property type="project" value="TreeGrafter"/>
</dbReference>
<sequence>MIMMAYTPWFYIFRKGIRHLLNYTKDTYNDPVIYITKNGVDNANNESQSIKDALKDEFRIDYYRKHMWNALGSLKDYNVNVKGCLAWSYMDNYEWNIGYT</sequence>
<dbReference type="InterPro" id="IPR017853">
    <property type="entry name" value="GH"/>
</dbReference>
<evidence type="ECO:0000313" key="4">
    <source>
        <dbReference type="Proteomes" id="UP000467840"/>
    </source>
</evidence>
<dbReference type="EMBL" id="JAAGAX010000013">
    <property type="protein sequence ID" value="KAF2293639.1"/>
    <property type="molecule type" value="Genomic_DNA"/>
</dbReference>
<dbReference type="PRINTS" id="PR00131">
    <property type="entry name" value="GLHYDRLASE1"/>
</dbReference>
<dbReference type="Pfam" id="PF00232">
    <property type="entry name" value="Glyco_hydro_1"/>
    <property type="match status" value="1"/>
</dbReference>
<evidence type="ECO:0000313" key="3">
    <source>
        <dbReference type="EMBL" id="KAF2293639.1"/>
    </source>
</evidence>
<dbReference type="Proteomes" id="UP000467840">
    <property type="component" value="Chromosome 7"/>
</dbReference>
<evidence type="ECO:0008006" key="5">
    <source>
        <dbReference type="Google" id="ProtNLM"/>
    </source>
</evidence>
<proteinExistence type="inferred from homology"/>
<dbReference type="PANTHER" id="PTHR10353">
    <property type="entry name" value="GLYCOSYL HYDROLASE"/>
    <property type="match status" value="1"/>
</dbReference>
<evidence type="ECO:0000256" key="2">
    <source>
        <dbReference type="RuleBase" id="RU003690"/>
    </source>
</evidence>
<protein>
    <recommendedName>
        <fullName evidence="5">Beta-glucosidase</fullName>
    </recommendedName>
</protein>